<reference evidence="1" key="1">
    <citation type="submission" date="2019-03" db="EMBL/GenBank/DDBJ databases">
        <title>Single cell metagenomics reveals metabolic interactions within the superorganism composed of flagellate Streblomastix strix and complex community of Bacteroidetes bacteria on its surface.</title>
        <authorList>
            <person name="Treitli S.C."/>
            <person name="Kolisko M."/>
            <person name="Husnik F."/>
            <person name="Keeling P."/>
            <person name="Hampl V."/>
        </authorList>
    </citation>
    <scope>NUCLEOTIDE SEQUENCE</scope>
    <source>
        <strain evidence="1">STM</strain>
    </source>
</reference>
<dbReference type="EMBL" id="SNRY01005087">
    <property type="protein sequence ID" value="KAA6315875.1"/>
    <property type="molecule type" value="Genomic_DNA"/>
</dbReference>
<protein>
    <submittedName>
        <fullName evidence="1">Uncharacterized protein</fullName>
    </submittedName>
</protein>
<proteinExistence type="predicted"/>
<evidence type="ECO:0000313" key="1">
    <source>
        <dbReference type="EMBL" id="KAA6315875.1"/>
    </source>
</evidence>
<gene>
    <name evidence="1" type="ORF">EZS27_033734</name>
</gene>
<organism evidence="1">
    <name type="scientific">termite gut metagenome</name>
    <dbReference type="NCBI Taxonomy" id="433724"/>
    <lineage>
        <taxon>unclassified sequences</taxon>
        <taxon>metagenomes</taxon>
        <taxon>organismal metagenomes</taxon>
    </lineage>
</organism>
<accession>A0A5J4Q288</accession>
<sequence>MFIQMNLSEEEIRLLNYKRFREANPLIQKRLHAV</sequence>
<feature type="non-terminal residue" evidence="1">
    <location>
        <position position="34"/>
    </location>
</feature>
<comment type="caution">
    <text evidence="1">The sequence shown here is derived from an EMBL/GenBank/DDBJ whole genome shotgun (WGS) entry which is preliminary data.</text>
</comment>
<dbReference type="AlphaFoldDB" id="A0A5J4Q288"/>
<name>A0A5J4Q288_9ZZZZ</name>